<gene>
    <name evidence="3" type="ORF">AAE3_LOCUS13916</name>
</gene>
<dbReference type="InterPro" id="IPR006575">
    <property type="entry name" value="RWD_dom"/>
</dbReference>
<dbReference type="AlphaFoldDB" id="A0A8S0VVB1"/>
<accession>A0A8S0VVB1</accession>
<dbReference type="InterPro" id="IPR040213">
    <property type="entry name" value="GIR2-like"/>
</dbReference>
<organism evidence="3 4">
    <name type="scientific">Cyclocybe aegerita</name>
    <name type="common">Black poplar mushroom</name>
    <name type="synonym">Agrocybe aegerita</name>
    <dbReference type="NCBI Taxonomy" id="1973307"/>
    <lineage>
        <taxon>Eukaryota</taxon>
        <taxon>Fungi</taxon>
        <taxon>Dikarya</taxon>
        <taxon>Basidiomycota</taxon>
        <taxon>Agaricomycotina</taxon>
        <taxon>Agaricomycetes</taxon>
        <taxon>Agaricomycetidae</taxon>
        <taxon>Agaricales</taxon>
        <taxon>Agaricineae</taxon>
        <taxon>Bolbitiaceae</taxon>
        <taxon>Cyclocybe</taxon>
    </lineage>
</organism>
<comment type="caution">
    <text evidence="3">The sequence shown here is derived from an EMBL/GenBank/DDBJ whole genome shotgun (WGS) entry which is preliminary data.</text>
</comment>
<name>A0A8S0VVB1_CYCAE</name>
<dbReference type="InterPro" id="IPR016135">
    <property type="entry name" value="UBQ-conjugating_enzyme/RWD"/>
</dbReference>
<evidence type="ECO:0000256" key="1">
    <source>
        <dbReference type="SAM" id="MobiDB-lite"/>
    </source>
</evidence>
<evidence type="ECO:0000313" key="3">
    <source>
        <dbReference type="EMBL" id="CAA7271720.1"/>
    </source>
</evidence>
<dbReference type="SMART" id="SM00591">
    <property type="entry name" value="RWD"/>
    <property type="match status" value="1"/>
</dbReference>
<sequence length="263" mass="30849">MIIDNSARKIRKLIPCLEPDHTFYKMSEALLEEFEVLESIYPTELQKISQNEIEIDAEADDIPDFAENIQVTLCVHYQDAYPDELPGLSLKWDNPTFTEKDNKNLLQELRKVGEENIGMAMTFTLVSHLREQLSLLVRAKIEEERRIEAEKERVALEEEEKRTRGTPVTAQSFKAWKAKFDKEIALKKAQEEEERLKAFTPKEREEWRKASTRLSGRQLFEKNKNLEDENLVEEGSVSVDFSQYERTRQEEQQEEILTFSDSD</sequence>
<feature type="domain" description="RWD" evidence="2">
    <location>
        <begin position="32"/>
        <end position="136"/>
    </location>
</feature>
<dbReference type="InterPro" id="IPR032378">
    <property type="entry name" value="ZC3H15/TMA46_C"/>
</dbReference>
<keyword evidence="4" id="KW-1185">Reference proteome</keyword>
<feature type="region of interest" description="Disordered" evidence="1">
    <location>
        <begin position="242"/>
        <end position="263"/>
    </location>
</feature>
<evidence type="ECO:0000313" key="4">
    <source>
        <dbReference type="Proteomes" id="UP000467700"/>
    </source>
</evidence>
<evidence type="ECO:0000259" key="2">
    <source>
        <dbReference type="PROSITE" id="PS50908"/>
    </source>
</evidence>
<dbReference type="OrthoDB" id="277175at2759"/>
<dbReference type="Proteomes" id="UP000467700">
    <property type="component" value="Unassembled WGS sequence"/>
</dbReference>
<proteinExistence type="predicted"/>
<dbReference type="PANTHER" id="PTHR12292">
    <property type="entry name" value="RWD DOMAIN-CONTAINING PROTEIN"/>
    <property type="match status" value="1"/>
</dbReference>
<dbReference type="SUPFAM" id="SSF54495">
    <property type="entry name" value="UBC-like"/>
    <property type="match status" value="1"/>
</dbReference>
<dbReference type="Pfam" id="PF05773">
    <property type="entry name" value="RWD"/>
    <property type="match status" value="1"/>
</dbReference>
<dbReference type="Gene3D" id="3.10.110.10">
    <property type="entry name" value="Ubiquitin Conjugating Enzyme"/>
    <property type="match status" value="1"/>
</dbReference>
<dbReference type="Pfam" id="PF16543">
    <property type="entry name" value="DFRP_C"/>
    <property type="match status" value="1"/>
</dbReference>
<dbReference type="EMBL" id="CACVBS010000112">
    <property type="protein sequence ID" value="CAA7271720.1"/>
    <property type="molecule type" value="Genomic_DNA"/>
</dbReference>
<protein>
    <recommendedName>
        <fullName evidence="2">RWD domain-containing protein</fullName>
    </recommendedName>
</protein>
<reference evidence="3 4" key="1">
    <citation type="submission" date="2020-01" db="EMBL/GenBank/DDBJ databases">
        <authorList>
            <person name="Gupta K D."/>
        </authorList>
    </citation>
    <scope>NUCLEOTIDE SEQUENCE [LARGE SCALE GENOMIC DNA]</scope>
</reference>
<dbReference type="PROSITE" id="PS50908">
    <property type="entry name" value="RWD"/>
    <property type="match status" value="1"/>
</dbReference>